<keyword evidence="2" id="KW-1185">Reference proteome</keyword>
<proteinExistence type="predicted"/>
<dbReference type="InterPro" id="IPR019004">
    <property type="entry name" value="YqeY/Aim41"/>
</dbReference>
<dbReference type="Gene3D" id="1.10.1510.10">
    <property type="entry name" value="Uncharacterised protein YqeY/AIM41 PF09424, N-terminal domain"/>
    <property type="match status" value="1"/>
</dbReference>
<protein>
    <submittedName>
        <fullName evidence="1">GatB/YqeY domain-containing protein</fullName>
    </submittedName>
</protein>
<reference evidence="1 2" key="1">
    <citation type="submission" date="2019-09" db="EMBL/GenBank/DDBJ databases">
        <title>Draft genome sequence of Ginsengibacter sp. BR5-29.</title>
        <authorList>
            <person name="Im W.-T."/>
        </authorList>
    </citation>
    <scope>NUCLEOTIDE SEQUENCE [LARGE SCALE GENOMIC DNA]</scope>
    <source>
        <strain evidence="1 2">BR5-29</strain>
    </source>
</reference>
<dbReference type="InterPro" id="IPR023168">
    <property type="entry name" value="GatB_Yqey_C_2"/>
</dbReference>
<organism evidence="1 2">
    <name type="scientific">Ginsengibacter hankyongi</name>
    <dbReference type="NCBI Taxonomy" id="2607284"/>
    <lineage>
        <taxon>Bacteria</taxon>
        <taxon>Pseudomonadati</taxon>
        <taxon>Bacteroidota</taxon>
        <taxon>Chitinophagia</taxon>
        <taxon>Chitinophagales</taxon>
        <taxon>Chitinophagaceae</taxon>
        <taxon>Ginsengibacter</taxon>
    </lineage>
</organism>
<dbReference type="GO" id="GO:0016884">
    <property type="term" value="F:carbon-nitrogen ligase activity, with glutamine as amido-N-donor"/>
    <property type="evidence" value="ECO:0007669"/>
    <property type="project" value="InterPro"/>
</dbReference>
<dbReference type="RefSeq" id="WP_150414009.1">
    <property type="nucleotide sequence ID" value="NZ_VYQF01000001.1"/>
</dbReference>
<dbReference type="PANTHER" id="PTHR28055">
    <property type="entry name" value="ALTERED INHERITANCE OF MITOCHONDRIA PROTEIN 41, MITOCHONDRIAL"/>
    <property type="match status" value="1"/>
</dbReference>
<dbReference type="AlphaFoldDB" id="A0A5J5ILI5"/>
<dbReference type="SUPFAM" id="SSF89095">
    <property type="entry name" value="GatB/YqeY motif"/>
    <property type="match status" value="1"/>
</dbReference>
<gene>
    <name evidence="1" type="ORF">FW778_07645</name>
</gene>
<comment type="caution">
    <text evidence="1">The sequence shown here is derived from an EMBL/GenBank/DDBJ whole genome shotgun (WGS) entry which is preliminary data.</text>
</comment>
<dbReference type="InterPro" id="IPR042184">
    <property type="entry name" value="YqeY/Aim41_N"/>
</dbReference>
<dbReference type="EMBL" id="VYQF01000001">
    <property type="protein sequence ID" value="KAA9041880.1"/>
    <property type="molecule type" value="Genomic_DNA"/>
</dbReference>
<sequence>MSLEEKVMADLKSAMLAKDEKSLRSLRAIKAAIINLKTSEGFSGEIKNDDEIKLLQKLVKQRKESLEIYDKQNREDLAEKEKEEIEVIEKFLPKQMSEEELREVIATIIKETGATSQADMGKVMGMANKQLGGKADGKTIAAIVKEILASK</sequence>
<dbReference type="PANTHER" id="PTHR28055:SF1">
    <property type="entry name" value="ALTERED INHERITANCE OF MITOCHONDRIA PROTEIN 41, MITOCHONDRIAL"/>
    <property type="match status" value="1"/>
</dbReference>
<name>A0A5J5ILI5_9BACT</name>
<accession>A0A5J5ILI5</accession>
<dbReference type="Gene3D" id="1.10.10.410">
    <property type="match status" value="1"/>
</dbReference>
<dbReference type="Pfam" id="PF09424">
    <property type="entry name" value="YqeY"/>
    <property type="match status" value="1"/>
</dbReference>
<dbReference type="Proteomes" id="UP000326903">
    <property type="component" value="Unassembled WGS sequence"/>
</dbReference>
<evidence type="ECO:0000313" key="2">
    <source>
        <dbReference type="Proteomes" id="UP000326903"/>
    </source>
</evidence>
<dbReference type="InterPro" id="IPR003789">
    <property type="entry name" value="Asn/Gln_tRNA_amidoTrase-B-like"/>
</dbReference>
<evidence type="ECO:0000313" key="1">
    <source>
        <dbReference type="EMBL" id="KAA9041880.1"/>
    </source>
</evidence>